<evidence type="ECO:0000256" key="6">
    <source>
        <dbReference type="ARBA" id="ARBA00022844"/>
    </source>
</evidence>
<feature type="region of interest" description="Disordered" evidence="8">
    <location>
        <begin position="577"/>
        <end position="601"/>
    </location>
</feature>
<dbReference type="Pfam" id="PF02956">
    <property type="entry name" value="TT_ORF1"/>
    <property type="match status" value="1"/>
</dbReference>
<dbReference type="GO" id="GO:0039615">
    <property type="term" value="C:T=1 icosahedral viral capsid"/>
    <property type="evidence" value="ECO:0007669"/>
    <property type="project" value="UniProtKB-UniRule"/>
</dbReference>
<evidence type="ECO:0000256" key="3">
    <source>
        <dbReference type="ARBA" id="ARBA00018091"/>
    </source>
</evidence>
<comment type="similarity">
    <text evidence="2 7">Belongs to the anelloviridae capsid protein family.</text>
</comment>
<comment type="subcellular location">
    <subcellularLocation>
        <location evidence="1 7">Virion</location>
    </subcellularLocation>
</comment>
<evidence type="ECO:0000256" key="8">
    <source>
        <dbReference type="SAM" id="MobiDB-lite"/>
    </source>
</evidence>
<reference evidence="9" key="1">
    <citation type="submission" date="2024-05" db="EMBL/GenBank/DDBJ databases">
        <authorList>
            <person name="Laubscher F."/>
            <person name="Chudzinski V."/>
            <person name="Cordey S."/>
            <person name="Hosszu-Fellous K."/>
            <person name="Kaiser L."/>
        </authorList>
    </citation>
    <scope>NUCLEOTIDE SEQUENCE</scope>
    <source>
        <strain evidence="9">GE-0846-24-013</strain>
    </source>
</reference>
<sequence length="741" mass="87925">MAWWGYRRRRWRPWRGRRRAWRVRRRRSRRFVRRRPRRRYVSRWPRRRYRRRRRRGRRRRGRRRKHRQTLIVRQWQPDVIKKCFITGWMPFIICGTGHTQFNFITHEEDIPPKGASFGGNFTNITITLAGLFEQYLLHRNRWSRSNFDLELTRYIGTTLKFYRHETVDYIATYSRTGPFEVNALSYMHTHPLLMLLNKHHIVVPSLRTKPKGKRSIKVHIKPPKLMINKWYFAKDMCSIGLFQIYATGLELSNPWVRSGTNSPVVGFYVLNNSIYNNALSNIATDPQQQARKDCFNNKLLPSSNTNKVWQLTYTKLMSRIYTQAQAISTNNMQNKPYNWKNYRDFYDKVQKKWLSVAEEGYNLVKDEYNEVYPITTTYPPTWTNRYYLSHDYGIYSPYFITPTRYSTDWHTAWTYVRYNPLADKGIGNRIFAQWCSESTSNYDPKKSKCMLQDMPLYMLTYGYLDYLIKCTGSKSAWTDMRVAIRCPYTDPPLTGNDDSVSFIPLSETFMNGDMPWTSPSIPVKLWFKWYPMVMHQKGCLETIVSCGPFMPRDQEAQSWDITVGYKAIFKWGGSPLPPQPIDDPCQKPTHEIPDPDKHPPRLQISDPKLLGPETVFHSWDIRRGLLSTKSLKRVSEYEPPNDYFSAGVGSKRPRLETQFHGSLQTQEEESYNLLRALQKEQETSSSEEEQVPQEESQQKEKLLKQLHVQRQQQRVLREGLKHLLGDVLRLRKGVHWDPTLL</sequence>
<dbReference type="InterPro" id="IPR008928">
    <property type="entry name" value="6-hairpin_glycosidase_sf"/>
</dbReference>
<keyword evidence="4 7" id="KW-1140">T=1 icosahedral capsid protein</keyword>
<evidence type="ECO:0000256" key="5">
    <source>
        <dbReference type="ARBA" id="ARBA00022561"/>
    </source>
</evidence>
<evidence type="ECO:0000256" key="1">
    <source>
        <dbReference type="ARBA" id="ARBA00004328"/>
    </source>
</evidence>
<keyword evidence="6 7" id="KW-0946">Virion</keyword>
<dbReference type="GO" id="GO:0005975">
    <property type="term" value="P:carbohydrate metabolic process"/>
    <property type="evidence" value="ECO:0007669"/>
    <property type="project" value="InterPro"/>
</dbReference>
<proteinExistence type="inferred from homology"/>
<dbReference type="SUPFAM" id="SSF48208">
    <property type="entry name" value="Six-hairpin glycosidases"/>
    <property type="match status" value="1"/>
</dbReference>
<evidence type="ECO:0000313" key="9">
    <source>
        <dbReference type="EMBL" id="XCH55787.1"/>
    </source>
</evidence>
<comment type="function">
    <text evidence="7">Self-assembles to form an icosahedral capsid.</text>
</comment>
<dbReference type="EMBL" id="PP816541">
    <property type="protein sequence ID" value="XCH55787.1"/>
    <property type="molecule type" value="Genomic_DNA"/>
</dbReference>
<dbReference type="InterPro" id="IPR004219">
    <property type="entry name" value="TTvirus_Unk"/>
</dbReference>
<feature type="compositionally biased region" description="Basic and acidic residues" evidence="8">
    <location>
        <begin position="584"/>
        <end position="599"/>
    </location>
</feature>
<accession>A0AAU8H838</accession>
<keyword evidence="5 7" id="KW-0167">Capsid protein</keyword>
<evidence type="ECO:0000256" key="7">
    <source>
        <dbReference type="RuleBase" id="RU361230"/>
    </source>
</evidence>
<evidence type="ECO:0000256" key="2">
    <source>
        <dbReference type="ARBA" id="ARBA00006131"/>
    </source>
</evidence>
<feature type="region of interest" description="Disordered" evidence="8">
    <location>
        <begin position="679"/>
        <end position="700"/>
    </location>
</feature>
<name>A0AAU8H838_9VIRU</name>
<evidence type="ECO:0000256" key="4">
    <source>
        <dbReference type="ARBA" id="ARBA00022431"/>
    </source>
</evidence>
<protein>
    <recommendedName>
        <fullName evidence="3 7">Capsid protein</fullName>
    </recommendedName>
</protein>
<organism evidence="9">
    <name type="scientific">Alphatorquevirus homin29</name>
    <dbReference type="NCBI Taxonomy" id="3048427"/>
    <lineage>
        <taxon>Viruses</taxon>
        <taxon>Monodnaviria</taxon>
        <taxon>Shotokuvirae</taxon>
        <taxon>Commensaviricota</taxon>
        <taxon>Cardeaviricetes</taxon>
        <taxon>Sanitavirales</taxon>
        <taxon>Anelloviridae</taxon>
        <taxon>Alphatorquevirus</taxon>
    </lineage>
</organism>